<dbReference type="EMBL" id="WUBR01000001">
    <property type="protein sequence ID" value="MWV27009.1"/>
    <property type="molecule type" value="Genomic_DNA"/>
</dbReference>
<evidence type="ECO:0000313" key="1">
    <source>
        <dbReference type="EMBL" id="MWV27009.1"/>
    </source>
</evidence>
<proteinExistence type="predicted"/>
<reference evidence="1 2" key="2">
    <citation type="submission" date="2020-02" db="EMBL/GenBank/DDBJ databases">
        <title>Erythrobacter dongmakensis sp. nov., isolated from a tidal mudflat.</title>
        <authorList>
            <person name="Kim I.S."/>
        </authorList>
    </citation>
    <scope>NUCLEOTIDE SEQUENCE [LARGE SCALE GENOMIC DNA]</scope>
    <source>
        <strain evidence="1 2">GH3-10</strain>
    </source>
</reference>
<gene>
    <name evidence="1" type="ORF">GRF63_03730</name>
</gene>
<dbReference type="Proteomes" id="UP000461409">
    <property type="component" value="Unassembled WGS sequence"/>
</dbReference>
<name>A0A844XB54_9SPHN</name>
<dbReference type="AlphaFoldDB" id="A0A844XB54"/>
<reference evidence="1 2" key="1">
    <citation type="submission" date="2019-12" db="EMBL/GenBank/DDBJ databases">
        <authorList>
            <person name="Lee S.D."/>
        </authorList>
    </citation>
    <scope>NUCLEOTIDE SEQUENCE [LARGE SCALE GENOMIC DNA]</scope>
    <source>
        <strain evidence="1 2">GH3-10</strain>
    </source>
</reference>
<sequence>MAAVYADGVNVSCLMIEAGQAK</sequence>
<comment type="caution">
    <text evidence="1">The sequence shown here is derived from an EMBL/GenBank/DDBJ whole genome shotgun (WGS) entry which is preliminary data.</text>
</comment>
<keyword evidence="2" id="KW-1185">Reference proteome</keyword>
<protein>
    <submittedName>
        <fullName evidence="1">Uncharacterized protein</fullName>
    </submittedName>
</protein>
<organism evidence="1 2">
    <name type="scientific">Aurantiacibacter rhizosphaerae</name>
    <dbReference type="NCBI Taxonomy" id="2691582"/>
    <lineage>
        <taxon>Bacteria</taxon>
        <taxon>Pseudomonadati</taxon>
        <taxon>Pseudomonadota</taxon>
        <taxon>Alphaproteobacteria</taxon>
        <taxon>Sphingomonadales</taxon>
        <taxon>Erythrobacteraceae</taxon>
        <taxon>Aurantiacibacter</taxon>
    </lineage>
</organism>
<evidence type="ECO:0000313" key="2">
    <source>
        <dbReference type="Proteomes" id="UP000461409"/>
    </source>
</evidence>
<accession>A0A844XB54</accession>